<dbReference type="Gene3D" id="3.40.30.10">
    <property type="entry name" value="Glutaredoxin"/>
    <property type="match status" value="1"/>
</dbReference>
<feature type="domain" description="Thioredoxin-like fold" evidence="2">
    <location>
        <begin position="64"/>
        <end position="228"/>
    </location>
</feature>
<dbReference type="RefSeq" id="WP_284589330.1">
    <property type="nucleotide sequence ID" value="NZ_JASNUC010000021.1"/>
</dbReference>
<keyword evidence="1" id="KW-0472">Membrane</keyword>
<evidence type="ECO:0000256" key="1">
    <source>
        <dbReference type="SAM" id="Phobius"/>
    </source>
</evidence>
<dbReference type="EMBL" id="JASNVH010000020">
    <property type="protein sequence ID" value="MDK4307880.1"/>
    <property type="molecule type" value="Genomic_DNA"/>
</dbReference>
<accession>A0AAP4BSX5</accession>
<dbReference type="AlphaFoldDB" id="A0AAP4BSX5"/>
<dbReference type="Proteomes" id="UP001224412">
    <property type="component" value="Unassembled WGS sequence"/>
</dbReference>
<comment type="caution">
    <text evidence="3">The sequence shown here is derived from an EMBL/GenBank/DDBJ whole genome shotgun (WGS) entry which is preliminary data.</text>
</comment>
<dbReference type="Pfam" id="PF13462">
    <property type="entry name" value="Thioredoxin_4"/>
    <property type="match status" value="1"/>
</dbReference>
<protein>
    <submittedName>
        <fullName evidence="3">Thioredoxin domain-containing protein</fullName>
    </submittedName>
</protein>
<dbReference type="InterPro" id="IPR036249">
    <property type="entry name" value="Thioredoxin-like_sf"/>
</dbReference>
<sequence>MSKKVTNPNQKSSAGFIGAIAAVLAIVVAVIAYIVINGQGAKAEKFANWEIKQVSAETSFDGNTLTFGAADKAPHVDLYEDFSCPHCAHLAEATDAEALEEINAGNLAVSIHPMTFLDNQGDGHSTQAVAALLALAEHDDVNALWNLREAMFENQQDIARSWGPDDFADAAAQMEASDEAVEDIRSGKFLEKAREAGEANGKDLESKVGRVSTPRVLMDGKDLEVEDINDWVKVAVASK</sequence>
<name>A0AAP4BSX5_9CORY</name>
<keyword evidence="1" id="KW-0812">Transmembrane</keyword>
<organism evidence="3 4">
    <name type="scientific">Corynebacterium pseudodiphtheriticum</name>
    <dbReference type="NCBI Taxonomy" id="37637"/>
    <lineage>
        <taxon>Bacteria</taxon>
        <taxon>Bacillati</taxon>
        <taxon>Actinomycetota</taxon>
        <taxon>Actinomycetes</taxon>
        <taxon>Mycobacteriales</taxon>
        <taxon>Corynebacteriaceae</taxon>
        <taxon>Corynebacterium</taxon>
    </lineage>
</organism>
<evidence type="ECO:0000259" key="2">
    <source>
        <dbReference type="Pfam" id="PF13462"/>
    </source>
</evidence>
<evidence type="ECO:0000313" key="3">
    <source>
        <dbReference type="EMBL" id="MDK4307880.1"/>
    </source>
</evidence>
<dbReference type="CDD" id="cd02972">
    <property type="entry name" value="DsbA_family"/>
    <property type="match status" value="1"/>
</dbReference>
<keyword evidence="1" id="KW-1133">Transmembrane helix</keyword>
<feature type="transmembrane region" description="Helical" evidence="1">
    <location>
        <begin position="12"/>
        <end position="36"/>
    </location>
</feature>
<dbReference type="InterPro" id="IPR012336">
    <property type="entry name" value="Thioredoxin-like_fold"/>
</dbReference>
<evidence type="ECO:0000313" key="4">
    <source>
        <dbReference type="Proteomes" id="UP001224412"/>
    </source>
</evidence>
<gene>
    <name evidence="3" type="ORF">QPX42_10075</name>
</gene>
<dbReference type="SUPFAM" id="SSF52833">
    <property type="entry name" value="Thioredoxin-like"/>
    <property type="match status" value="1"/>
</dbReference>
<proteinExistence type="predicted"/>
<reference evidence="3" key="1">
    <citation type="submission" date="2023-05" db="EMBL/GenBank/DDBJ databases">
        <title>Metabolic capabilities are highly conserved among human nasal-associated Corynebacterium species in pangenomic analyses.</title>
        <authorList>
            <person name="Tran T.H."/>
            <person name="Roberts A.Q."/>
            <person name="Escapa I.F."/>
            <person name="Gao W."/>
            <person name="Conlan S."/>
            <person name="Kong H."/>
            <person name="Segre J.A."/>
            <person name="Kelly M.S."/>
            <person name="Lemon K.P."/>
        </authorList>
    </citation>
    <scope>NUCLEOTIDE SEQUENCE</scope>
    <source>
        <strain evidence="3">KPL2773</strain>
    </source>
</reference>